<dbReference type="AlphaFoldDB" id="A0AAW8NP26"/>
<comment type="caution">
    <text evidence="1">The sequence shown here is derived from an EMBL/GenBank/DDBJ whole genome shotgun (WGS) entry which is preliminary data.</text>
</comment>
<evidence type="ECO:0000313" key="2">
    <source>
        <dbReference type="EMBL" id="MDW4822558.1"/>
    </source>
</evidence>
<name>A0AAW8NP26_9GAMM</name>
<proteinExistence type="predicted"/>
<dbReference type="RefSeq" id="WP_310655060.1">
    <property type="nucleotide sequence ID" value="NZ_JAPMLA010000008.1"/>
</dbReference>
<evidence type="ECO:0000313" key="1">
    <source>
        <dbReference type="EMBL" id="MDR8524476.1"/>
    </source>
</evidence>
<evidence type="ECO:0000313" key="3">
    <source>
        <dbReference type="Proteomes" id="UP001259340"/>
    </source>
</evidence>
<reference evidence="1" key="2">
    <citation type="submission" date="2022-11" db="EMBL/GenBank/DDBJ databases">
        <title>Prophages regulate Shewanella fidelis motility and biofilm formation: implications for gut colonization dynamics in Ciona robusta.</title>
        <authorList>
            <person name="Natarajan O."/>
            <person name="Gibboney S.L."/>
            <person name="Young M.N."/>
            <person name="Lim S.J."/>
            <person name="Pluta N."/>
            <person name="Atkinson C.G.F."/>
            <person name="Leigh B.A."/>
            <person name="Liberti A."/>
            <person name="Kees E."/>
            <person name="Breitbart M."/>
            <person name="Gralnick J."/>
            <person name="Dishaw L.J."/>
        </authorList>
    </citation>
    <scope>NUCLEOTIDE SEQUENCE</scope>
    <source>
        <strain evidence="1">3313</strain>
    </source>
</reference>
<protein>
    <recommendedName>
        <fullName evidence="5">Flagella biosynthesis chaperone for FliD, FliT</fullName>
    </recommendedName>
</protein>
<keyword evidence="4" id="KW-1185">Reference proteome</keyword>
<evidence type="ECO:0000313" key="4">
    <source>
        <dbReference type="Proteomes" id="UP001271263"/>
    </source>
</evidence>
<sequence length="106" mass="12159">MEQLNQLNTEIEAILNKLNQIPAEDESTDELVSYLQELVGKRQVLLNSVFEHATAANAAELQQQLQMTQSFEAKAVMIKEHRQALLHVGRKNKRQLNVYKTIDSNR</sequence>
<dbReference type="EMBL" id="JAPMLD010000001">
    <property type="protein sequence ID" value="MDW4822558.1"/>
    <property type="molecule type" value="Genomic_DNA"/>
</dbReference>
<dbReference type="EMBL" id="JAPMLE010000001">
    <property type="protein sequence ID" value="MDR8524476.1"/>
    <property type="molecule type" value="Genomic_DNA"/>
</dbReference>
<dbReference type="Proteomes" id="UP001271263">
    <property type="component" value="Unassembled WGS sequence"/>
</dbReference>
<gene>
    <name evidence="1" type="ORF">OS133_12650</name>
    <name evidence="2" type="ORF">OS134_00510</name>
</gene>
<reference evidence="2 4" key="1">
    <citation type="journal article" date="2022" name="bioRxiv">
        <title>Prophages regulate Shewanella fidelis 3313 motility and biofilm formation: implications for gut colonization dynamics in Ciona robusta.</title>
        <authorList>
            <person name="Natarajan O."/>
            <person name="Gibboney S.L."/>
            <person name="Young M.N."/>
            <person name="Lim S.J."/>
            <person name="Pluta N."/>
            <person name="Atkinson C.G."/>
            <person name="Leigh B.A."/>
            <person name="Liberti A."/>
            <person name="Kees E.D."/>
            <person name="Breitbart M."/>
            <person name="Gralnick J.A."/>
            <person name="Dishaw L.J."/>
        </authorList>
    </citation>
    <scope>NUCLEOTIDE SEQUENCE [LARGE SCALE GENOMIC DNA]</scope>
    <source>
        <strain evidence="2 4">JG4066</strain>
    </source>
</reference>
<organism evidence="1 3">
    <name type="scientific">Shewanella fidelis</name>
    <dbReference type="NCBI Taxonomy" id="173509"/>
    <lineage>
        <taxon>Bacteria</taxon>
        <taxon>Pseudomonadati</taxon>
        <taxon>Pseudomonadota</taxon>
        <taxon>Gammaproteobacteria</taxon>
        <taxon>Alteromonadales</taxon>
        <taxon>Shewanellaceae</taxon>
        <taxon>Shewanella</taxon>
    </lineage>
</organism>
<accession>A0AAW8NP26</accession>
<dbReference type="Proteomes" id="UP001259340">
    <property type="component" value="Unassembled WGS sequence"/>
</dbReference>
<evidence type="ECO:0008006" key="5">
    <source>
        <dbReference type="Google" id="ProtNLM"/>
    </source>
</evidence>